<dbReference type="PANTHER" id="PTHR15680">
    <property type="entry name" value="RIBOSOMAL PROTEIN L19"/>
    <property type="match status" value="1"/>
</dbReference>
<dbReference type="InterPro" id="IPR001857">
    <property type="entry name" value="Ribosomal_bL19"/>
</dbReference>
<proteinExistence type="inferred from homology"/>
<evidence type="ECO:0000256" key="7">
    <source>
        <dbReference type="RuleBase" id="RU000559"/>
    </source>
</evidence>
<keyword evidence="9" id="KW-1185">Reference proteome</keyword>
<evidence type="ECO:0000256" key="2">
    <source>
        <dbReference type="ARBA" id="ARBA00005781"/>
    </source>
</evidence>
<name>A0A0R1U9R2_9LACO</name>
<dbReference type="SUPFAM" id="SSF50104">
    <property type="entry name" value="Translation proteins SH3-like domain"/>
    <property type="match status" value="1"/>
</dbReference>
<dbReference type="STRING" id="1423763.FC46_GL001626"/>
<gene>
    <name evidence="6" type="primary">rplS</name>
    <name evidence="8" type="ORF">FC46_GL001626</name>
</gene>
<evidence type="ECO:0000256" key="1">
    <source>
        <dbReference type="ARBA" id="ARBA00002349"/>
    </source>
</evidence>
<evidence type="ECO:0000256" key="4">
    <source>
        <dbReference type="ARBA" id="ARBA00023274"/>
    </source>
</evidence>
<dbReference type="Gene3D" id="2.30.30.790">
    <property type="match status" value="1"/>
</dbReference>
<dbReference type="Proteomes" id="UP000051036">
    <property type="component" value="Unassembled WGS sequence"/>
</dbReference>
<dbReference type="NCBIfam" id="TIGR01024">
    <property type="entry name" value="rplS_bact"/>
    <property type="match status" value="1"/>
</dbReference>
<evidence type="ECO:0000256" key="6">
    <source>
        <dbReference type="HAMAP-Rule" id="MF_00402"/>
    </source>
</evidence>
<evidence type="ECO:0000256" key="5">
    <source>
        <dbReference type="ARBA" id="ARBA00035171"/>
    </source>
</evidence>
<comment type="function">
    <text evidence="1 6 7">This protein is located at the 30S-50S ribosomal subunit interface and may play a role in the structure and function of the aminoacyl-tRNA binding site.</text>
</comment>
<sequence length="135" mass="15588">MGVPLGAWRDNECRRRRKYIMDPLIAELTKEQIRDDIPAFRAGDTVRVHVRVVEGTHERIQMFEGVVIKKKGTGIGATYTVRKIASGVGVERTFPVNDPRVAKLEVVRHGRVRRAKLYYLRDRHGKSARIAERRR</sequence>
<dbReference type="GO" id="GO:0003735">
    <property type="term" value="F:structural constituent of ribosome"/>
    <property type="evidence" value="ECO:0007669"/>
    <property type="project" value="InterPro"/>
</dbReference>
<dbReference type="PATRIC" id="fig|1423763.3.peg.1651"/>
<evidence type="ECO:0000256" key="3">
    <source>
        <dbReference type="ARBA" id="ARBA00022980"/>
    </source>
</evidence>
<keyword evidence="3 6" id="KW-0689">Ribosomal protein</keyword>
<dbReference type="PRINTS" id="PR00061">
    <property type="entry name" value="RIBOSOMALL19"/>
</dbReference>
<keyword evidence="4 6" id="KW-0687">Ribonucleoprotein</keyword>
<dbReference type="PROSITE" id="PS01015">
    <property type="entry name" value="RIBOSOMAL_L19"/>
    <property type="match status" value="1"/>
</dbReference>
<organism evidence="8 9">
    <name type="scientific">Lactobacillus kalixensis DSM 16043</name>
    <dbReference type="NCBI Taxonomy" id="1423763"/>
    <lineage>
        <taxon>Bacteria</taxon>
        <taxon>Bacillati</taxon>
        <taxon>Bacillota</taxon>
        <taxon>Bacilli</taxon>
        <taxon>Lactobacillales</taxon>
        <taxon>Lactobacillaceae</taxon>
        <taxon>Lactobacillus</taxon>
    </lineage>
</organism>
<accession>A0A0R1U9R2</accession>
<protein>
    <recommendedName>
        <fullName evidence="5 6">Large ribosomal subunit protein bL19</fullName>
    </recommendedName>
</protein>
<dbReference type="EMBL" id="AZFM01000054">
    <property type="protein sequence ID" value="KRL88042.1"/>
    <property type="molecule type" value="Genomic_DNA"/>
</dbReference>
<evidence type="ECO:0000313" key="9">
    <source>
        <dbReference type="Proteomes" id="UP000051036"/>
    </source>
</evidence>
<dbReference type="PANTHER" id="PTHR15680:SF9">
    <property type="entry name" value="LARGE RIBOSOMAL SUBUNIT PROTEIN BL19M"/>
    <property type="match status" value="1"/>
</dbReference>
<dbReference type="HAMAP" id="MF_00402">
    <property type="entry name" value="Ribosomal_bL19"/>
    <property type="match status" value="1"/>
</dbReference>
<dbReference type="GO" id="GO:0006412">
    <property type="term" value="P:translation"/>
    <property type="evidence" value="ECO:0007669"/>
    <property type="project" value="UniProtKB-UniRule"/>
</dbReference>
<evidence type="ECO:0000313" key="8">
    <source>
        <dbReference type="EMBL" id="KRL88042.1"/>
    </source>
</evidence>
<dbReference type="GO" id="GO:0022625">
    <property type="term" value="C:cytosolic large ribosomal subunit"/>
    <property type="evidence" value="ECO:0007669"/>
    <property type="project" value="TreeGrafter"/>
</dbReference>
<dbReference type="Pfam" id="PF01245">
    <property type="entry name" value="Ribosomal_L19"/>
    <property type="match status" value="1"/>
</dbReference>
<comment type="similarity">
    <text evidence="2 6 7">Belongs to the bacterial ribosomal protein bL19 family.</text>
</comment>
<dbReference type="InterPro" id="IPR008991">
    <property type="entry name" value="Translation_prot_SH3-like_sf"/>
</dbReference>
<reference evidence="8 9" key="1">
    <citation type="journal article" date="2015" name="Genome Announc.">
        <title>Expanding the biotechnology potential of lactobacilli through comparative genomics of 213 strains and associated genera.</title>
        <authorList>
            <person name="Sun Z."/>
            <person name="Harris H.M."/>
            <person name="McCann A."/>
            <person name="Guo C."/>
            <person name="Argimon S."/>
            <person name="Zhang W."/>
            <person name="Yang X."/>
            <person name="Jeffery I.B."/>
            <person name="Cooney J.C."/>
            <person name="Kagawa T.F."/>
            <person name="Liu W."/>
            <person name="Song Y."/>
            <person name="Salvetti E."/>
            <person name="Wrobel A."/>
            <person name="Rasinkangas P."/>
            <person name="Parkhill J."/>
            <person name="Rea M.C."/>
            <person name="O'Sullivan O."/>
            <person name="Ritari J."/>
            <person name="Douillard F.P."/>
            <person name="Paul Ross R."/>
            <person name="Yang R."/>
            <person name="Briner A.E."/>
            <person name="Felis G.E."/>
            <person name="de Vos W.M."/>
            <person name="Barrangou R."/>
            <person name="Klaenhammer T.R."/>
            <person name="Caufield P.W."/>
            <person name="Cui Y."/>
            <person name="Zhang H."/>
            <person name="O'Toole P.W."/>
        </authorList>
    </citation>
    <scope>NUCLEOTIDE SEQUENCE [LARGE SCALE GENOMIC DNA]</scope>
    <source>
        <strain evidence="8 9">DSM 16043</strain>
    </source>
</reference>
<comment type="caution">
    <text evidence="8">The sequence shown here is derived from an EMBL/GenBank/DDBJ whole genome shotgun (WGS) entry which is preliminary data.</text>
</comment>
<dbReference type="InterPro" id="IPR038657">
    <property type="entry name" value="Ribosomal_bL19_sf"/>
</dbReference>
<dbReference type="InterPro" id="IPR018257">
    <property type="entry name" value="Ribosomal_bL19_CS"/>
</dbReference>
<dbReference type="PIRSF" id="PIRSF002191">
    <property type="entry name" value="Ribosomal_L19"/>
    <property type="match status" value="1"/>
</dbReference>
<dbReference type="AlphaFoldDB" id="A0A0R1U9R2"/>
<dbReference type="FunFam" id="2.30.30.790:FF:000001">
    <property type="entry name" value="50S ribosomal protein L19"/>
    <property type="match status" value="1"/>
</dbReference>